<sequence>MSASENANIKVHRRPIIAPYNDQEAILIPNPEVFRRKLHDLVNGGSHNVEVISDYDFTLSRFRIGNQKGKSTYQVVEAGALSGDKLQETHDLYSYYHPIEVDPHIPHDEKERLMHEWWDKSNEIILSVDIHRSMLYDFIMDSNLHLRHGVDRVLHHCDRNLIPFTIISAGCGNIIEVSLEEYLEHEKLEIHSNFMIGDCEGRYTHWSEPALRTLNKNLVLRDRPVKPNIILLGDMISDIKMIEHATYNDALKIGFLNEPSSYVLDAYKEAYDILILNDGNMSLIELILSLVTGEAFNIDDYPSLQALKDYLPSLVRN</sequence>
<keyword evidence="4" id="KW-0479">Metal-binding</keyword>
<name>A0AAU9JJA9_9CILI</name>
<dbReference type="GO" id="GO:0005737">
    <property type="term" value="C:cytoplasm"/>
    <property type="evidence" value="ECO:0007669"/>
    <property type="project" value="InterPro"/>
</dbReference>
<evidence type="ECO:0000256" key="8">
    <source>
        <dbReference type="ARBA" id="ARBA00023080"/>
    </source>
</evidence>
<reference evidence="9" key="1">
    <citation type="submission" date="2021-09" db="EMBL/GenBank/DDBJ databases">
        <authorList>
            <consortium name="AG Swart"/>
            <person name="Singh M."/>
            <person name="Singh A."/>
            <person name="Seah K."/>
            <person name="Emmerich C."/>
        </authorList>
    </citation>
    <scope>NUCLEOTIDE SEQUENCE</scope>
    <source>
        <strain evidence="9">ATCC30299</strain>
    </source>
</reference>
<evidence type="ECO:0000256" key="3">
    <source>
        <dbReference type="ARBA" id="ARBA00012643"/>
    </source>
</evidence>
<gene>
    <name evidence="9" type="ORF">BSTOLATCC_MIC39490</name>
</gene>
<keyword evidence="6" id="KW-0378">Hydrolase</keyword>
<dbReference type="GO" id="GO:0009117">
    <property type="term" value="P:nucleotide metabolic process"/>
    <property type="evidence" value="ECO:0007669"/>
    <property type="project" value="UniProtKB-KW"/>
</dbReference>
<dbReference type="EMBL" id="CAJZBQ010000039">
    <property type="protein sequence ID" value="CAG9325695.1"/>
    <property type="molecule type" value="Genomic_DNA"/>
</dbReference>
<dbReference type="AlphaFoldDB" id="A0AAU9JJA9"/>
<dbReference type="PANTHER" id="PTHR13045">
    <property type="entry name" value="5'-NUCLEOTIDASE"/>
    <property type="match status" value="1"/>
</dbReference>
<evidence type="ECO:0000256" key="4">
    <source>
        <dbReference type="ARBA" id="ARBA00022723"/>
    </source>
</evidence>
<comment type="catalytic activity">
    <reaction evidence="1">
        <text>a ribonucleoside 5'-phosphate + H2O = a ribonucleoside + phosphate</text>
        <dbReference type="Rhea" id="RHEA:12484"/>
        <dbReference type="ChEBI" id="CHEBI:15377"/>
        <dbReference type="ChEBI" id="CHEBI:18254"/>
        <dbReference type="ChEBI" id="CHEBI:43474"/>
        <dbReference type="ChEBI" id="CHEBI:58043"/>
        <dbReference type="EC" id="3.1.3.5"/>
    </reaction>
</comment>
<evidence type="ECO:0000256" key="6">
    <source>
        <dbReference type="ARBA" id="ARBA00022801"/>
    </source>
</evidence>
<proteinExistence type="inferred from homology"/>
<keyword evidence="10" id="KW-1185">Reference proteome</keyword>
<dbReference type="PANTHER" id="PTHR13045:SF0">
    <property type="entry name" value="7-METHYLGUANOSINE PHOSPHATE-SPECIFIC 5'-NUCLEOTIDASE"/>
    <property type="match status" value="1"/>
</dbReference>
<dbReference type="Pfam" id="PF05822">
    <property type="entry name" value="UMPH-1"/>
    <property type="match status" value="1"/>
</dbReference>
<dbReference type="Proteomes" id="UP001162131">
    <property type="component" value="Unassembled WGS sequence"/>
</dbReference>
<evidence type="ECO:0000256" key="7">
    <source>
        <dbReference type="ARBA" id="ARBA00022842"/>
    </source>
</evidence>
<evidence type="ECO:0000313" key="9">
    <source>
        <dbReference type="EMBL" id="CAG9325695.1"/>
    </source>
</evidence>
<keyword evidence="8" id="KW-0546">Nucleotide metabolism</keyword>
<dbReference type="Gene3D" id="3.40.50.1000">
    <property type="entry name" value="HAD superfamily/HAD-like"/>
    <property type="match status" value="1"/>
</dbReference>
<protein>
    <recommendedName>
        <fullName evidence="3">5'-nucleotidase</fullName>
        <ecNumber evidence="3">3.1.3.5</ecNumber>
    </recommendedName>
</protein>
<evidence type="ECO:0000313" key="10">
    <source>
        <dbReference type="Proteomes" id="UP001162131"/>
    </source>
</evidence>
<evidence type="ECO:0000256" key="5">
    <source>
        <dbReference type="ARBA" id="ARBA00022741"/>
    </source>
</evidence>
<dbReference type="GO" id="GO:0000166">
    <property type="term" value="F:nucleotide binding"/>
    <property type="evidence" value="ECO:0007669"/>
    <property type="project" value="UniProtKB-KW"/>
</dbReference>
<comment type="similarity">
    <text evidence="2">Belongs to the pyrimidine 5'-nucleotidase family.</text>
</comment>
<accession>A0AAU9JJA9</accession>
<dbReference type="InterPro" id="IPR006434">
    <property type="entry name" value="Pyrimidine_nucleotidase_eu"/>
</dbReference>
<evidence type="ECO:0000256" key="1">
    <source>
        <dbReference type="ARBA" id="ARBA00000815"/>
    </source>
</evidence>
<organism evidence="9 10">
    <name type="scientific">Blepharisma stoltei</name>
    <dbReference type="NCBI Taxonomy" id="1481888"/>
    <lineage>
        <taxon>Eukaryota</taxon>
        <taxon>Sar</taxon>
        <taxon>Alveolata</taxon>
        <taxon>Ciliophora</taxon>
        <taxon>Postciliodesmatophora</taxon>
        <taxon>Heterotrichea</taxon>
        <taxon>Heterotrichida</taxon>
        <taxon>Blepharismidae</taxon>
        <taxon>Blepharisma</taxon>
    </lineage>
</organism>
<dbReference type="GO" id="GO:0000287">
    <property type="term" value="F:magnesium ion binding"/>
    <property type="evidence" value="ECO:0007669"/>
    <property type="project" value="InterPro"/>
</dbReference>
<dbReference type="InterPro" id="IPR036412">
    <property type="entry name" value="HAD-like_sf"/>
</dbReference>
<keyword evidence="7" id="KW-0460">Magnesium</keyword>
<keyword evidence="5" id="KW-0547">Nucleotide-binding</keyword>
<dbReference type="EC" id="3.1.3.5" evidence="3"/>
<dbReference type="Gene3D" id="1.10.150.340">
    <property type="entry name" value="Pyrimidine 5'-nucleotidase (UMPH-1), N-terminal domain"/>
    <property type="match status" value="1"/>
</dbReference>
<dbReference type="GO" id="GO:0008253">
    <property type="term" value="F:5'-nucleotidase activity"/>
    <property type="evidence" value="ECO:0007669"/>
    <property type="project" value="UniProtKB-EC"/>
</dbReference>
<comment type="caution">
    <text evidence="9">The sequence shown here is derived from an EMBL/GenBank/DDBJ whole genome shotgun (WGS) entry which is preliminary data.</text>
</comment>
<dbReference type="SUPFAM" id="SSF56784">
    <property type="entry name" value="HAD-like"/>
    <property type="match status" value="1"/>
</dbReference>
<dbReference type="InterPro" id="IPR023214">
    <property type="entry name" value="HAD_sf"/>
</dbReference>
<evidence type="ECO:0000256" key="2">
    <source>
        <dbReference type="ARBA" id="ARBA00008389"/>
    </source>
</evidence>